<keyword evidence="2" id="KW-1185">Reference proteome</keyword>
<protein>
    <submittedName>
        <fullName evidence="1">Uncharacterized protein</fullName>
    </submittedName>
</protein>
<sequence length="243" mass="27968">MSENEIVKHLEVAYKNAKNPHTPWLVKLREILIEVLIIVFAVTISIWFHNWSDSLHEQKEEREFLQGLRQDIQTDMDNARTGRDFYKNAVVQFDYFIRVGKGMPLDQDSLIAYGGAFFNTTDLDPNVSRYEGLKGSGKFGIIRNKALLDEVISLHENQIKRVENLNRYYYEYVMNVSSFVRQHAILNQAGTAIEDGEGMLRLSEMRFLVAAGKSFITGNVNRSYDTCIATCTDLTKKIDEELQ</sequence>
<reference evidence="1 2" key="1">
    <citation type="submission" date="2019-03" db="EMBL/GenBank/DDBJ databases">
        <title>Genomic Encyclopedia of Type Strains, Phase IV (KMG-IV): sequencing the most valuable type-strain genomes for metagenomic binning, comparative biology and taxonomic classification.</title>
        <authorList>
            <person name="Goeker M."/>
        </authorList>
    </citation>
    <scope>NUCLEOTIDE SEQUENCE [LARGE SCALE GENOMIC DNA]</scope>
    <source>
        <strain evidence="1 2">DSM 100059</strain>
    </source>
</reference>
<name>A0A4R8DVS5_9BACT</name>
<comment type="caution">
    <text evidence="1">The sequence shown here is derived from an EMBL/GenBank/DDBJ whole genome shotgun (WGS) entry which is preliminary data.</text>
</comment>
<dbReference type="AlphaFoldDB" id="A0A4R8DVS5"/>
<organism evidence="1 2">
    <name type="scientific">Dinghuibacter silviterrae</name>
    <dbReference type="NCBI Taxonomy" id="1539049"/>
    <lineage>
        <taxon>Bacteria</taxon>
        <taxon>Pseudomonadati</taxon>
        <taxon>Bacteroidota</taxon>
        <taxon>Chitinophagia</taxon>
        <taxon>Chitinophagales</taxon>
        <taxon>Chitinophagaceae</taxon>
        <taxon>Dinghuibacter</taxon>
    </lineage>
</organism>
<dbReference type="Proteomes" id="UP000294498">
    <property type="component" value="Unassembled WGS sequence"/>
</dbReference>
<evidence type="ECO:0000313" key="2">
    <source>
        <dbReference type="Proteomes" id="UP000294498"/>
    </source>
</evidence>
<dbReference type="EMBL" id="SODV01000001">
    <property type="protein sequence ID" value="TDX02028.1"/>
    <property type="molecule type" value="Genomic_DNA"/>
</dbReference>
<gene>
    <name evidence="1" type="ORF">EDB95_3076</name>
</gene>
<accession>A0A4R8DVS5</accession>
<dbReference type="OrthoDB" id="874372at2"/>
<evidence type="ECO:0000313" key="1">
    <source>
        <dbReference type="EMBL" id="TDX02028.1"/>
    </source>
</evidence>
<dbReference type="RefSeq" id="WP_133994656.1">
    <property type="nucleotide sequence ID" value="NZ_SODV01000001.1"/>
</dbReference>
<proteinExistence type="predicted"/>